<organism evidence="2 3">
    <name type="scientific">Stylosanthes scabra</name>
    <dbReference type="NCBI Taxonomy" id="79078"/>
    <lineage>
        <taxon>Eukaryota</taxon>
        <taxon>Viridiplantae</taxon>
        <taxon>Streptophyta</taxon>
        <taxon>Embryophyta</taxon>
        <taxon>Tracheophyta</taxon>
        <taxon>Spermatophyta</taxon>
        <taxon>Magnoliopsida</taxon>
        <taxon>eudicotyledons</taxon>
        <taxon>Gunneridae</taxon>
        <taxon>Pentapetalae</taxon>
        <taxon>rosids</taxon>
        <taxon>fabids</taxon>
        <taxon>Fabales</taxon>
        <taxon>Fabaceae</taxon>
        <taxon>Papilionoideae</taxon>
        <taxon>50 kb inversion clade</taxon>
        <taxon>dalbergioids sensu lato</taxon>
        <taxon>Dalbergieae</taxon>
        <taxon>Pterocarpus clade</taxon>
        <taxon>Stylosanthes</taxon>
    </lineage>
</organism>
<dbReference type="PANTHER" id="PTHR36726">
    <property type="entry name" value="CLAVATA3/ESR (CLE)-RELATED PROTEIN 45"/>
    <property type="match status" value="1"/>
</dbReference>
<name>A0ABU6W536_9FABA</name>
<dbReference type="EMBL" id="JASCZI010181262">
    <property type="protein sequence ID" value="MED6180265.1"/>
    <property type="molecule type" value="Genomic_DNA"/>
</dbReference>
<feature type="compositionally biased region" description="Basic and acidic residues" evidence="1">
    <location>
        <begin position="27"/>
        <end position="38"/>
    </location>
</feature>
<feature type="region of interest" description="Disordered" evidence="1">
    <location>
        <begin position="27"/>
        <end position="75"/>
    </location>
</feature>
<evidence type="ECO:0000256" key="1">
    <source>
        <dbReference type="SAM" id="MobiDB-lite"/>
    </source>
</evidence>
<evidence type="ECO:0000313" key="2">
    <source>
        <dbReference type="EMBL" id="MED6180265.1"/>
    </source>
</evidence>
<comment type="caution">
    <text evidence="2">The sequence shown here is derived from an EMBL/GenBank/DDBJ whole genome shotgun (WGS) entry which is preliminary data.</text>
</comment>
<reference evidence="2 3" key="1">
    <citation type="journal article" date="2023" name="Plants (Basel)">
        <title>Bridging the Gap: Combining Genomics and Transcriptomics Approaches to Understand Stylosanthes scabra, an Orphan Legume from the Brazilian Caatinga.</title>
        <authorList>
            <person name="Ferreira-Neto J.R.C."/>
            <person name="da Silva M.D."/>
            <person name="Binneck E."/>
            <person name="de Melo N.F."/>
            <person name="da Silva R.H."/>
            <person name="de Melo A.L.T.M."/>
            <person name="Pandolfi V."/>
            <person name="Bustamante F.O."/>
            <person name="Brasileiro-Vidal A.C."/>
            <person name="Benko-Iseppon A.M."/>
        </authorList>
    </citation>
    <scope>NUCLEOTIDE SEQUENCE [LARGE SCALE GENOMIC DNA]</scope>
    <source>
        <tissue evidence="2">Leaves</tissue>
    </source>
</reference>
<proteinExistence type="predicted"/>
<keyword evidence="3" id="KW-1185">Reference proteome</keyword>
<dbReference type="Proteomes" id="UP001341840">
    <property type="component" value="Unassembled WGS sequence"/>
</dbReference>
<accession>A0ABU6W536</accession>
<protein>
    <submittedName>
        <fullName evidence="2">Uncharacterized protein</fullName>
    </submittedName>
</protein>
<sequence length="75" mass="8513">MSGKNPIQTEKVFGLTSLELALRHGKEEHRILHKDQHTTPKAKAKVNSDNSNGFDPNEWSKRRVQKGSDPIHNRA</sequence>
<dbReference type="PANTHER" id="PTHR36726:SF4">
    <property type="entry name" value="CLAVATA3_ESR (CLE)-RELATED PROTEIN 45"/>
    <property type="match status" value="1"/>
</dbReference>
<gene>
    <name evidence="2" type="ORF">PIB30_008765</name>
</gene>
<dbReference type="InterPro" id="IPR038821">
    <property type="entry name" value="CLE45-like"/>
</dbReference>
<evidence type="ECO:0000313" key="3">
    <source>
        <dbReference type="Proteomes" id="UP001341840"/>
    </source>
</evidence>